<evidence type="ECO:0000259" key="1">
    <source>
        <dbReference type="Pfam" id="PF07435"/>
    </source>
</evidence>
<comment type="caution">
    <text evidence="2">The sequence shown here is derived from an EMBL/GenBank/DDBJ whole genome shotgun (WGS) entry which is preliminary data.</text>
</comment>
<dbReference type="CDD" id="cd15787">
    <property type="entry name" value="YycH_N"/>
    <property type="match status" value="1"/>
</dbReference>
<dbReference type="InterPro" id="IPR009996">
    <property type="entry name" value="YycH"/>
</dbReference>
<dbReference type="RefSeq" id="WP_114290051.1">
    <property type="nucleotide sequence ID" value="NZ_JBMEAJ010000003.1"/>
</dbReference>
<proteinExistence type="predicted"/>
<protein>
    <recommendedName>
        <fullName evidence="1">Regulatory protein YycH domain-containing protein</fullName>
    </recommendedName>
</protein>
<dbReference type="OrthoDB" id="2382185at2"/>
<dbReference type="Gene3D" id="3.10.450.310">
    <property type="match status" value="1"/>
</dbReference>
<evidence type="ECO:0000313" key="3">
    <source>
        <dbReference type="Proteomes" id="UP000288197"/>
    </source>
</evidence>
<accession>A0A369AVY2</accession>
<dbReference type="Proteomes" id="UP000288197">
    <property type="component" value="Unassembled WGS sequence"/>
</dbReference>
<dbReference type="GeneID" id="63146932"/>
<gene>
    <name evidence="2" type="ORF">CBF32_09685</name>
</gene>
<dbReference type="EMBL" id="NGJX01000010">
    <property type="protein sequence ID" value="RSU00875.1"/>
    <property type="molecule type" value="Genomic_DNA"/>
</dbReference>
<feature type="domain" description="Regulatory protein YycH" evidence="1">
    <location>
        <begin position="11"/>
        <end position="427"/>
    </location>
</feature>
<reference evidence="2 3" key="1">
    <citation type="submission" date="2017-05" db="EMBL/GenBank/DDBJ databases">
        <title>Vagococcus spp. assemblies.</title>
        <authorList>
            <person name="Gulvik C.A."/>
        </authorList>
    </citation>
    <scope>NUCLEOTIDE SEQUENCE [LARGE SCALE GENOMIC DNA]</scope>
    <source>
        <strain evidence="2 3">NCFB 2497</strain>
    </source>
</reference>
<evidence type="ECO:0000313" key="2">
    <source>
        <dbReference type="EMBL" id="RSU00875.1"/>
    </source>
</evidence>
<organism evidence="2 3">
    <name type="scientific">Vagococcus fluvialis</name>
    <dbReference type="NCBI Taxonomy" id="2738"/>
    <lineage>
        <taxon>Bacteria</taxon>
        <taxon>Bacillati</taxon>
        <taxon>Bacillota</taxon>
        <taxon>Bacilli</taxon>
        <taxon>Lactobacillales</taxon>
        <taxon>Enterococcaceae</taxon>
        <taxon>Vagococcus</taxon>
    </lineage>
</organism>
<keyword evidence="3" id="KW-1185">Reference proteome</keyword>
<dbReference type="Pfam" id="PF07435">
    <property type="entry name" value="YycH"/>
    <property type="match status" value="1"/>
</dbReference>
<name>A0A369AVY2_9ENTE</name>
<dbReference type="AlphaFoldDB" id="A0A369AVY2"/>
<sequence length="427" mass="48857">MNHVIDRIVKISLILMILLSLLLSYKIWTKPANRSLTDKAKDNSEKVIHAKKMTDVYVPTKLFYHQTKDKFLYSNKESVILDINEKITAFEFKDGKEMDKKMVQEALYAGNSFNLFFPEAFPLKVYEEMSQLDLAIPSKMTDFMMNRIIFSLENDKVYFVNHELTQGVEYDVSGDSNSIKTLLEDDKKSSYLPVNLTPENVAGVYYLQEDVKLKTYSYIIATQSFTTFSSAFFNQPNDLYSNESDNLNLFNGEGESLNIHSNTGEVAYFGKLKAGKDRGKNSIYYDTFQYVENLGNTLGTLRYFDAKEGDIIYRNYIEGFPVFGKDMKGRLEVGVSNKTVFVRTNQETIQVPIPSEETVTLIPTEQLIENLTLAGIDLSLIDDIQIAYEWQTNAETKQVVDLVPAWYVKYEDTWYPAATLIEKGGAE</sequence>